<keyword evidence="5" id="KW-1185">Reference proteome</keyword>
<evidence type="ECO:0000313" key="7">
    <source>
        <dbReference type="RefSeq" id="XP_065646498.1"/>
    </source>
</evidence>
<evidence type="ECO:0000313" key="6">
    <source>
        <dbReference type="RefSeq" id="XP_065646497.1"/>
    </source>
</evidence>
<dbReference type="Gene3D" id="3.30.1370.10">
    <property type="entry name" value="K Homology domain, type 1"/>
    <property type="match status" value="4"/>
</dbReference>
<proteinExistence type="predicted"/>
<dbReference type="Proteomes" id="UP001652625">
    <property type="component" value="Chromosome 02"/>
</dbReference>
<evidence type="ECO:0000313" key="5">
    <source>
        <dbReference type="Proteomes" id="UP001652625"/>
    </source>
</evidence>
<evidence type="ECO:0000256" key="3">
    <source>
        <dbReference type="SAM" id="MobiDB-lite"/>
    </source>
</evidence>
<feature type="region of interest" description="Disordered" evidence="3">
    <location>
        <begin position="505"/>
        <end position="566"/>
    </location>
</feature>
<dbReference type="SUPFAM" id="SSF54791">
    <property type="entry name" value="Eukaryotic type KH-domain (KH-domain type I)"/>
    <property type="match status" value="4"/>
</dbReference>
<dbReference type="Pfam" id="PF00013">
    <property type="entry name" value="KH_1"/>
    <property type="match status" value="4"/>
</dbReference>
<dbReference type="InterPro" id="IPR004088">
    <property type="entry name" value="KH_dom_type_1"/>
</dbReference>
<dbReference type="RefSeq" id="XP_065646497.1">
    <property type="nucleotide sequence ID" value="XM_065790425.1"/>
</dbReference>
<sequence length="705" mass="77226">MAAQTTDQQNALKDAMARAKQIAAKLQQQQSSGTPLDNYLEYDDSRKRSYQDFAPSEPFPKRMTIEGAVDHSDPKIIAQQVANSLVQRAGIGSMLVEDVSIPNKLVGLVIGRGGEMINRLQSDSGAKIQVAPDPPPNMMDIDRQITITGSSEAVSKAKQLIEQIRNEGKVPERLMLAANLPGEFSIEMKIAAGKVGLVIGKGGETIKSLQERAGCKMILFQDGEYAQAAEKPLKISGEQSKVLYGKQLVQDLIVSKEIEADKTSCYIFNQSPYTSDITSMVPNPGDPDQVGYEEIQVPREAVGFIIGSKGANINNIQQMTGCRIQFKNEMEGEFKTATLQGNPQAIVMGREKLLEILQAYQDRVNGTGGTFQWRSPRPIGMTTARPGWVTPGVPGHFATARPGWPGHQVGPRAWVPRVPGQYIPRAAGGLGGSSILQPGHKHMEIDVPANKCGLIIGKGGETLKYMHTETGINIEIKRNVPDSSPFRTFNLRGTDEQISKAETFIREKVGDQSLTAKPASETDDQNANQGSRWGPPQHNSQWATQATQQWDGQAVWTQPQQDQWGQQGAWNQQQPVTWNQPTANGVWAPQQQWQQPNAQWPAQQQPWGQQQAPGTEVTNVEVPATDTTAAQTGSQPDYSAAWAAYYQQQNQYYQQYMQQQTPGTPANTNPTGTANPAGNQAAAMADYQAKMAEYYKSFGQQPPTQ</sequence>
<feature type="region of interest" description="Disordered" evidence="3">
    <location>
        <begin position="591"/>
        <end position="616"/>
    </location>
</feature>
<dbReference type="CDD" id="cd22396">
    <property type="entry name" value="KH-I_FUBP_rpt1"/>
    <property type="match status" value="1"/>
</dbReference>
<keyword evidence="1" id="KW-0677">Repeat</keyword>
<feature type="domain" description="K Homology" evidence="4">
    <location>
        <begin position="439"/>
        <end position="510"/>
    </location>
</feature>
<dbReference type="PROSITE" id="PS50084">
    <property type="entry name" value="KH_TYPE_1"/>
    <property type="match status" value="4"/>
</dbReference>
<gene>
    <name evidence="6 7" type="primary">LOC100213921</name>
</gene>
<accession>A0ABM4BC34</accession>
<feature type="region of interest" description="Disordered" evidence="3">
    <location>
        <begin position="659"/>
        <end position="678"/>
    </location>
</feature>
<dbReference type="SMART" id="SM00322">
    <property type="entry name" value="KH"/>
    <property type="match status" value="4"/>
</dbReference>
<feature type="domain" description="K Homology" evidence="4">
    <location>
        <begin position="93"/>
        <end position="166"/>
    </location>
</feature>
<feature type="domain" description="K Homology" evidence="4">
    <location>
        <begin position="182"/>
        <end position="254"/>
    </location>
</feature>
<reference evidence="5 6" key="1">
    <citation type="submission" date="2025-05" db="UniProtKB">
        <authorList>
            <consortium name="RefSeq"/>
        </authorList>
    </citation>
    <scope>NUCLEOTIDE SEQUENCE [LARGE SCALE GENOMIC DNA]</scope>
</reference>
<feature type="compositionally biased region" description="Polar residues" evidence="3">
    <location>
        <begin position="525"/>
        <end position="557"/>
    </location>
</feature>
<dbReference type="PANTHER" id="PTHR10288">
    <property type="entry name" value="KH DOMAIN CONTAINING RNA BINDING PROTEIN"/>
    <property type="match status" value="1"/>
</dbReference>
<dbReference type="GeneID" id="100213921"/>
<dbReference type="InterPro" id="IPR036612">
    <property type="entry name" value="KH_dom_type_1_sf"/>
</dbReference>
<protein>
    <submittedName>
        <fullName evidence="6 7">Far upstream element-binding protein 3 isoform X7</fullName>
    </submittedName>
</protein>
<name>A0ABM4BC34_HYDVU</name>
<dbReference type="CDD" id="cd22397">
    <property type="entry name" value="KH-I_FUBP_rpt2"/>
    <property type="match status" value="1"/>
</dbReference>
<evidence type="ECO:0000256" key="1">
    <source>
        <dbReference type="ARBA" id="ARBA00022737"/>
    </source>
</evidence>
<organism evidence="5 7">
    <name type="scientific">Hydra vulgaris</name>
    <name type="common">Hydra</name>
    <name type="synonym">Hydra attenuata</name>
    <dbReference type="NCBI Taxonomy" id="6087"/>
    <lineage>
        <taxon>Eukaryota</taxon>
        <taxon>Metazoa</taxon>
        <taxon>Cnidaria</taxon>
        <taxon>Hydrozoa</taxon>
        <taxon>Hydroidolina</taxon>
        <taxon>Anthoathecata</taxon>
        <taxon>Aplanulata</taxon>
        <taxon>Hydridae</taxon>
        <taxon>Hydra</taxon>
    </lineage>
</organism>
<dbReference type="RefSeq" id="XP_065646498.1">
    <property type="nucleotide sequence ID" value="XM_065790426.1"/>
</dbReference>
<keyword evidence="2" id="KW-0694">RNA-binding</keyword>
<dbReference type="InterPro" id="IPR004087">
    <property type="entry name" value="KH_dom"/>
</dbReference>
<feature type="domain" description="K Homology" evidence="4">
    <location>
        <begin position="289"/>
        <end position="358"/>
    </location>
</feature>
<feature type="compositionally biased region" description="Low complexity" evidence="3">
    <location>
        <begin position="591"/>
        <end position="613"/>
    </location>
</feature>
<evidence type="ECO:0000256" key="2">
    <source>
        <dbReference type="PROSITE-ProRule" id="PRU00117"/>
    </source>
</evidence>
<evidence type="ECO:0000259" key="4">
    <source>
        <dbReference type="SMART" id="SM00322"/>
    </source>
</evidence>